<sequence>MSSNDLNFSLFYYYLRHGNVKNITRVTVSANTDVDDCKRAILQDLHLDHRSSPAFADLYMIPQDKPVPVNEVESALGRLSIAVLGPVPLPINALLRSILALQPKEDCVHLVLVDRGIPLTVRFWIPSTGHQFNVDVRENDDEVSLLPAIKKDIPTSMDQANLVFYKTSYRNPEELNDTTEGQLLPNLNKLFTAFDDTPFSELPCVIVRQQGRKHHLSWDPVERAIKQRKLHDKAPSVMGVPEYLSLQINSTERLFDYRRRVDDSRELPEKDLPPIEVLFDGFGKFLEIWRAAYSSGFEAKPATVEMRKNVDVFADTMSCAYLDEGAIHLEGLDKLNTIFRSTGPRDSITPGDIPGASVASQTPRIDGLSCYNGIPSIIVEFKNESAGSTAMPIVELAGYYSRIVQYLARTRAAVVRGSRLPTLGITIVGPTITFFGLAYVGSVVYVPLTTSFWCLPVEYGGSDRHQLYIAFNAASVLLASIEQEARRLTDGPPPAPLQRPFYPQLSRLARYPDPGSSIDLQIVDTIQKNLYWNVYAASSSSSGDLVIKLTYSYSHDLHAFCTDLDHAPKLLAFERLPGGVFAIAMERLKGKTLDSISSISAELRDKWTHDLRAIVEKIHKKGYVHGDLRPPNIFCVDDCIMLLDFDWGGKVGEARYPHARLHPQLTTGRDMSNLEITKDDDNRVLRNTLKYLQEIVQASGSLPF</sequence>
<comment type="caution">
    <text evidence="1">The sequence shown here is derived from an EMBL/GenBank/DDBJ whole genome shotgun (WGS) entry which is preliminary data.</text>
</comment>
<keyword evidence="2" id="KW-1185">Reference proteome</keyword>
<evidence type="ECO:0008006" key="3">
    <source>
        <dbReference type="Google" id="ProtNLM"/>
    </source>
</evidence>
<dbReference type="AlphaFoldDB" id="A0A8I2YVX7"/>
<gene>
    <name evidence="1" type="ORF">JVT61DRAFT_10090</name>
</gene>
<proteinExistence type="predicted"/>
<accession>A0A8I2YVX7</accession>
<protein>
    <recommendedName>
        <fullName evidence="3">Protein kinase domain-containing protein</fullName>
    </recommendedName>
</protein>
<name>A0A8I2YVX7_9AGAM</name>
<dbReference type="SUPFAM" id="SSF56112">
    <property type="entry name" value="Protein kinase-like (PK-like)"/>
    <property type="match status" value="1"/>
</dbReference>
<dbReference type="OrthoDB" id="2667387at2759"/>
<dbReference type="InterPro" id="IPR011009">
    <property type="entry name" value="Kinase-like_dom_sf"/>
</dbReference>
<organism evidence="1 2">
    <name type="scientific">Boletus reticuloceps</name>
    <dbReference type="NCBI Taxonomy" id="495285"/>
    <lineage>
        <taxon>Eukaryota</taxon>
        <taxon>Fungi</taxon>
        <taxon>Dikarya</taxon>
        <taxon>Basidiomycota</taxon>
        <taxon>Agaricomycotina</taxon>
        <taxon>Agaricomycetes</taxon>
        <taxon>Agaricomycetidae</taxon>
        <taxon>Boletales</taxon>
        <taxon>Boletineae</taxon>
        <taxon>Boletaceae</taxon>
        <taxon>Boletoideae</taxon>
        <taxon>Boletus</taxon>
    </lineage>
</organism>
<evidence type="ECO:0000313" key="2">
    <source>
        <dbReference type="Proteomes" id="UP000683000"/>
    </source>
</evidence>
<dbReference type="Proteomes" id="UP000683000">
    <property type="component" value="Unassembled WGS sequence"/>
</dbReference>
<reference evidence="1" key="1">
    <citation type="submission" date="2021-03" db="EMBL/GenBank/DDBJ databases">
        <title>Evolutionary innovations through gain and loss of genes in the ectomycorrhizal Boletales.</title>
        <authorList>
            <person name="Wu G."/>
            <person name="Miyauchi S."/>
            <person name="Morin E."/>
            <person name="Yang Z.-L."/>
            <person name="Xu J."/>
            <person name="Martin F.M."/>
        </authorList>
    </citation>
    <scope>NUCLEOTIDE SEQUENCE</scope>
    <source>
        <strain evidence="1">BR01</strain>
    </source>
</reference>
<dbReference type="EMBL" id="JAGFBS010000004">
    <property type="protein sequence ID" value="KAG6379585.1"/>
    <property type="molecule type" value="Genomic_DNA"/>
</dbReference>
<evidence type="ECO:0000313" key="1">
    <source>
        <dbReference type="EMBL" id="KAG6379585.1"/>
    </source>
</evidence>
<dbReference type="Gene3D" id="1.10.510.10">
    <property type="entry name" value="Transferase(Phosphotransferase) domain 1"/>
    <property type="match status" value="1"/>
</dbReference>